<evidence type="ECO:0000313" key="1">
    <source>
        <dbReference type="EMBL" id="CCH46498.1"/>
    </source>
</evidence>
<name>K0KZD9_WICCF</name>
<comment type="caution">
    <text evidence="1">The sequence shown here is derived from an EMBL/GenBank/DDBJ whole genome shotgun (WGS) entry which is preliminary data.</text>
</comment>
<dbReference type="InterPro" id="IPR035979">
    <property type="entry name" value="RBD_domain_sf"/>
</dbReference>
<dbReference type="AlphaFoldDB" id="K0KZD9"/>
<dbReference type="SUPFAM" id="SSF54928">
    <property type="entry name" value="RNA-binding domain, RBD"/>
    <property type="match status" value="1"/>
</dbReference>
<organism evidence="1 2">
    <name type="scientific">Wickerhamomyces ciferrii (strain ATCC 14091 / BCRC 22168 / CBS 111 / JCM 3599 / NBRC 0793 / NRRL Y-1031 F-60-10)</name>
    <name type="common">Yeast</name>
    <name type="synonym">Pichia ciferrii</name>
    <dbReference type="NCBI Taxonomy" id="1206466"/>
    <lineage>
        <taxon>Eukaryota</taxon>
        <taxon>Fungi</taxon>
        <taxon>Dikarya</taxon>
        <taxon>Ascomycota</taxon>
        <taxon>Saccharomycotina</taxon>
        <taxon>Saccharomycetes</taxon>
        <taxon>Phaffomycetales</taxon>
        <taxon>Wickerhamomycetaceae</taxon>
        <taxon>Wickerhamomyces</taxon>
    </lineage>
</organism>
<protein>
    <recommendedName>
        <fullName evidence="3">RRM domain-containing protein</fullName>
    </recommendedName>
</protein>
<sequence length="85" mass="9107">MSQEQGPYQGAPESALSAVPSELINDTAVLSVEGSAVDSSVQSDTGSPDIVEKGAKINPKRLFVSNISYQTTEDELKDLLNDYEM</sequence>
<dbReference type="Proteomes" id="UP000009328">
    <property type="component" value="Unassembled WGS sequence"/>
</dbReference>
<keyword evidence="2" id="KW-1185">Reference proteome</keyword>
<dbReference type="Gene3D" id="3.30.70.330">
    <property type="match status" value="1"/>
</dbReference>
<evidence type="ECO:0008006" key="3">
    <source>
        <dbReference type="Google" id="ProtNLM"/>
    </source>
</evidence>
<dbReference type="GO" id="GO:0003676">
    <property type="term" value="F:nucleic acid binding"/>
    <property type="evidence" value="ECO:0007669"/>
    <property type="project" value="InterPro"/>
</dbReference>
<accession>K0KZD9</accession>
<reference evidence="1 2" key="1">
    <citation type="journal article" date="2012" name="Eukaryot. Cell">
        <title>Draft genome sequence of Wickerhamomyces ciferrii NRRL Y-1031 F-60-10.</title>
        <authorList>
            <person name="Schneider J."/>
            <person name="Andrea H."/>
            <person name="Blom J."/>
            <person name="Jaenicke S."/>
            <person name="Ruckert C."/>
            <person name="Schorsch C."/>
            <person name="Szczepanowski R."/>
            <person name="Farwick M."/>
            <person name="Goesmann A."/>
            <person name="Puhler A."/>
            <person name="Schaffer S."/>
            <person name="Tauch A."/>
            <person name="Kohler T."/>
            <person name="Brinkrolf K."/>
        </authorList>
    </citation>
    <scope>NUCLEOTIDE SEQUENCE [LARGE SCALE GENOMIC DNA]</scope>
    <source>
        <strain evidence="2">ATCC 14091 / BCRC 22168 / CBS 111 / JCM 3599 / NBRC 0793 / NRRL Y-1031 F-60-10</strain>
    </source>
</reference>
<dbReference type="EMBL" id="CAIF01000250">
    <property type="protein sequence ID" value="CCH46498.1"/>
    <property type="molecule type" value="Genomic_DNA"/>
</dbReference>
<dbReference type="HOGENOM" id="CLU_2514370_0_0_1"/>
<proteinExistence type="predicted"/>
<dbReference type="InParanoid" id="K0KZD9"/>
<gene>
    <name evidence="1" type="ORF">BN7_6091</name>
</gene>
<dbReference type="InterPro" id="IPR012677">
    <property type="entry name" value="Nucleotide-bd_a/b_plait_sf"/>
</dbReference>
<evidence type="ECO:0000313" key="2">
    <source>
        <dbReference type="Proteomes" id="UP000009328"/>
    </source>
</evidence>